<dbReference type="RefSeq" id="WP_083169409.1">
    <property type="nucleotide sequence ID" value="NZ_AP022619.1"/>
</dbReference>
<reference evidence="2 3" key="1">
    <citation type="submission" date="2017-02" db="EMBL/GenBank/DDBJ databases">
        <title>The new phylogeny of genus Mycobacterium.</title>
        <authorList>
            <person name="Tortoli E."/>
            <person name="Trovato A."/>
            <person name="Cirillo D.M."/>
        </authorList>
    </citation>
    <scope>NUCLEOTIDE SEQUENCE [LARGE SCALE GENOMIC DNA]</scope>
    <source>
        <strain evidence="2 3">DSM 45000</strain>
    </source>
</reference>
<accession>A0A1X0IEW7</accession>
<dbReference type="InterPro" id="IPR010621">
    <property type="entry name" value="DUF1214"/>
</dbReference>
<evidence type="ECO:0000313" key="2">
    <source>
        <dbReference type="EMBL" id="ORB45446.1"/>
    </source>
</evidence>
<proteinExistence type="predicted"/>
<name>A0A1X0IEW7_9MYCO</name>
<dbReference type="Proteomes" id="UP000192513">
    <property type="component" value="Unassembled WGS sequence"/>
</dbReference>
<sequence>MGLADWDEYLDLAKDAVEVESQLWDSGDEQLRAALYRQFAMSLSQGYFLYFVADPNYPDFVPFENSAFLAQPNPDAVYHYSAIDGAGVYRITGRRGTVPVMGFATGANLFGMSEPPGPGYDNYDADALALDADGNFEVILSAERPEGYGGDWRYLNPSTQLVIVRQFSYDWVNEVDGRLAIERLDIDYLRPPMSAVEVDNRLRALFGQYVRGLSRVCLGYMSALRARQDAEHVHLQSFDGLGNGEDWPQAYWECLYDLEPGEALVLETDLPDEHTYWNVQVIDALWNQVDILHRHSSINGFQAQLSSDGKFRAVLCPQDPGVPNWLDTGGGLRGMMIGRWYRCSSHPVPTVKKVALSELSTHLPADTPKVTHAARAEALRLRRTGAQLRRRW</sequence>
<dbReference type="EMBL" id="MVIE01000004">
    <property type="protein sequence ID" value="ORB45446.1"/>
    <property type="molecule type" value="Genomic_DNA"/>
</dbReference>
<dbReference type="AlphaFoldDB" id="A0A1X0IEW7"/>
<dbReference type="OrthoDB" id="3204158at2"/>
<comment type="caution">
    <text evidence="2">The sequence shown here is derived from an EMBL/GenBank/DDBJ whole genome shotgun (WGS) entry which is preliminary data.</text>
</comment>
<feature type="domain" description="DUF1214" evidence="1">
    <location>
        <begin position="264"/>
        <end position="341"/>
    </location>
</feature>
<keyword evidence="3" id="KW-1185">Reference proteome</keyword>
<organism evidence="2 3">
    <name type="scientific">Mycobacterium paraseoulense</name>
    <dbReference type="NCBI Taxonomy" id="590652"/>
    <lineage>
        <taxon>Bacteria</taxon>
        <taxon>Bacillati</taxon>
        <taxon>Actinomycetota</taxon>
        <taxon>Actinomycetes</taxon>
        <taxon>Mycobacteriales</taxon>
        <taxon>Mycobacteriaceae</taxon>
        <taxon>Mycobacterium</taxon>
    </lineage>
</organism>
<dbReference type="Pfam" id="PF06742">
    <property type="entry name" value="DUF1214"/>
    <property type="match status" value="1"/>
</dbReference>
<dbReference type="STRING" id="590652.BST39_04300"/>
<evidence type="ECO:0000313" key="3">
    <source>
        <dbReference type="Proteomes" id="UP000192513"/>
    </source>
</evidence>
<gene>
    <name evidence="2" type="ORF">BST39_04300</name>
</gene>
<evidence type="ECO:0000259" key="1">
    <source>
        <dbReference type="Pfam" id="PF06742"/>
    </source>
</evidence>
<protein>
    <recommendedName>
        <fullName evidence="1">DUF1214 domain-containing protein</fullName>
    </recommendedName>
</protein>